<evidence type="ECO:0000313" key="3">
    <source>
        <dbReference type="Proteomes" id="UP000193240"/>
    </source>
</evidence>
<sequence length="349" mass="37183">MTDITARLRSTSPVHTHSFHAAFFESVASVPASHRSTRKHPRNPYPTSHSKAEIQEATYLPTHPKMPSLNFLNLTSTLLSALHAPHALQETQPTRQLSGTGPYTPLTTTYALLPHHTLYQPSHLSTLYGPTPNETVPVVIWANSVCNAKTNNEPYAALNAELASWGMLVLACGPAGAALDVVEAQAGQGAWESVDKGRLGMVGTSCGGKGVYAAAQDKRVLSLAVLEAEDGTGGADAGALAARMTRPVFYFHASEAASEVGVLDSNTSGTRRDFEAVAKGIPAWYGALPGTDVQTLSEGSAGKLGRAVRFWAQWMVGGEQERKEFFLEASGAESEGWTVVRKGMDVLKV</sequence>
<evidence type="ECO:0000256" key="1">
    <source>
        <dbReference type="SAM" id="MobiDB-lite"/>
    </source>
</evidence>
<dbReference type="InParanoid" id="A0A1Y2M0X5"/>
<reference evidence="2 3" key="1">
    <citation type="journal article" date="2017" name="Genome Announc.">
        <title>Genome sequence of the saprophytic ascomycete Epicoccum nigrum ICMP 19927 strain isolated from New Zealand.</title>
        <authorList>
            <person name="Fokin M."/>
            <person name="Fleetwood D."/>
            <person name="Weir B.S."/>
            <person name="Villas-Boas S.G."/>
        </authorList>
    </citation>
    <scope>NUCLEOTIDE SEQUENCE [LARGE SCALE GENOMIC DNA]</scope>
    <source>
        <strain evidence="2 3">ICMP 19927</strain>
    </source>
</reference>
<keyword evidence="3" id="KW-1185">Reference proteome</keyword>
<evidence type="ECO:0000313" key="2">
    <source>
        <dbReference type="EMBL" id="OSS49814.1"/>
    </source>
</evidence>
<protein>
    <recommendedName>
        <fullName evidence="4">Alpha/beta-hydrolase</fullName>
    </recommendedName>
</protein>
<dbReference type="STRING" id="105696.A0A1Y2M0X5"/>
<evidence type="ECO:0008006" key="4">
    <source>
        <dbReference type="Google" id="ProtNLM"/>
    </source>
</evidence>
<organism evidence="2 3">
    <name type="scientific">Epicoccum nigrum</name>
    <name type="common">Soil fungus</name>
    <name type="synonym">Epicoccum purpurascens</name>
    <dbReference type="NCBI Taxonomy" id="105696"/>
    <lineage>
        <taxon>Eukaryota</taxon>
        <taxon>Fungi</taxon>
        <taxon>Dikarya</taxon>
        <taxon>Ascomycota</taxon>
        <taxon>Pezizomycotina</taxon>
        <taxon>Dothideomycetes</taxon>
        <taxon>Pleosporomycetidae</taxon>
        <taxon>Pleosporales</taxon>
        <taxon>Pleosporineae</taxon>
        <taxon>Didymellaceae</taxon>
        <taxon>Epicoccum</taxon>
    </lineage>
</organism>
<dbReference type="EMBL" id="KZ107843">
    <property type="protein sequence ID" value="OSS49814.1"/>
    <property type="molecule type" value="Genomic_DNA"/>
</dbReference>
<dbReference type="Gene3D" id="3.40.50.1820">
    <property type="entry name" value="alpha/beta hydrolase"/>
    <property type="match status" value="1"/>
</dbReference>
<accession>A0A1Y2M0X5</accession>
<dbReference type="InterPro" id="IPR029058">
    <property type="entry name" value="AB_hydrolase_fold"/>
</dbReference>
<name>A0A1Y2M0X5_EPING</name>
<feature type="region of interest" description="Disordered" evidence="1">
    <location>
        <begin position="33"/>
        <end position="52"/>
    </location>
</feature>
<dbReference type="AlphaFoldDB" id="A0A1Y2M0X5"/>
<dbReference type="SUPFAM" id="SSF53474">
    <property type="entry name" value="alpha/beta-Hydrolases"/>
    <property type="match status" value="1"/>
</dbReference>
<dbReference type="Proteomes" id="UP000193240">
    <property type="component" value="Unassembled WGS sequence"/>
</dbReference>
<gene>
    <name evidence="2" type="ORF">B5807_06064</name>
</gene>
<proteinExistence type="predicted"/>